<gene>
    <name evidence="1" type="ORF">C823_05622</name>
</gene>
<name>N2A496_9FIRM</name>
<dbReference type="PATRIC" id="fig|1235802.3.peg.5934"/>
<accession>N2A496</accession>
<protein>
    <submittedName>
        <fullName evidence="1">Uncharacterized protein</fullName>
    </submittedName>
</protein>
<evidence type="ECO:0000313" key="2">
    <source>
        <dbReference type="Proteomes" id="UP000012589"/>
    </source>
</evidence>
<sequence>MLAAVNGYYDGDSIVLEEDISLSKGQKVIVTILDTVQRKEGIDIDRYIGRGKKMFQSDAQDYVRELRENDRL</sequence>
<proteinExistence type="predicted"/>
<dbReference type="OrthoDB" id="2052844at2"/>
<dbReference type="HOGENOM" id="CLU_2681832_0_0_9"/>
<dbReference type="Proteomes" id="UP000012589">
    <property type="component" value="Unassembled WGS sequence"/>
</dbReference>
<organism evidence="1 2">
    <name type="scientific">Eubacterium plexicaudatum ASF492</name>
    <dbReference type="NCBI Taxonomy" id="1235802"/>
    <lineage>
        <taxon>Bacteria</taxon>
        <taxon>Bacillati</taxon>
        <taxon>Bacillota</taxon>
        <taxon>Clostridia</taxon>
        <taxon>Eubacteriales</taxon>
        <taxon>Eubacteriaceae</taxon>
        <taxon>Eubacterium</taxon>
    </lineage>
</organism>
<keyword evidence="2" id="KW-1185">Reference proteome</keyword>
<dbReference type="AlphaFoldDB" id="N2A496"/>
<evidence type="ECO:0000313" key="1">
    <source>
        <dbReference type="EMBL" id="EMZ19204.1"/>
    </source>
</evidence>
<dbReference type="EMBL" id="AQFT01000171">
    <property type="protein sequence ID" value="EMZ19204.1"/>
    <property type="molecule type" value="Genomic_DNA"/>
</dbReference>
<comment type="caution">
    <text evidence="1">The sequence shown here is derived from an EMBL/GenBank/DDBJ whole genome shotgun (WGS) entry which is preliminary data.</text>
</comment>
<dbReference type="eggNOG" id="ENOG502ZUT2">
    <property type="taxonomic scope" value="Bacteria"/>
</dbReference>
<dbReference type="STRING" id="1235802.C823_05622"/>
<reference evidence="1 2" key="1">
    <citation type="journal article" date="2014" name="Genome Announc.">
        <title>Draft genome sequences of the altered schaedler flora, a defined bacterial community from gnotobiotic mice.</title>
        <authorList>
            <person name="Wannemuehler M.J."/>
            <person name="Overstreet A.M."/>
            <person name="Ward D.V."/>
            <person name="Phillips G.J."/>
        </authorList>
    </citation>
    <scope>NUCLEOTIDE SEQUENCE [LARGE SCALE GENOMIC DNA]</scope>
    <source>
        <strain evidence="1 2">ASF492</strain>
    </source>
</reference>